<dbReference type="Pfam" id="PF20148">
    <property type="entry name" value="DUF6531"/>
    <property type="match status" value="1"/>
</dbReference>
<dbReference type="RefSeq" id="WP_184476805.1">
    <property type="nucleotide sequence ID" value="NZ_JACHOV010000012.1"/>
</dbReference>
<feature type="compositionally biased region" description="Polar residues" evidence="2">
    <location>
        <begin position="1850"/>
        <end position="1866"/>
    </location>
</feature>
<dbReference type="NCBIfam" id="TIGR03696">
    <property type="entry name" value="Rhs_assc_core"/>
    <property type="match status" value="1"/>
</dbReference>
<reference evidence="6 7" key="1">
    <citation type="submission" date="2020-08" db="EMBL/GenBank/DDBJ databases">
        <title>Genomic Encyclopedia of Type Strains, Phase IV (KMG-IV): sequencing the most valuable type-strain genomes for metagenomic binning, comparative biology and taxonomic classification.</title>
        <authorList>
            <person name="Goeker M."/>
        </authorList>
    </citation>
    <scope>NUCLEOTIDE SEQUENCE [LARGE SCALE GENOMIC DNA]</scope>
    <source>
        <strain evidence="6 7">DSM 7465</strain>
    </source>
</reference>
<protein>
    <submittedName>
        <fullName evidence="6">RHS repeat-associated protein</fullName>
    </submittedName>
</protein>
<evidence type="ECO:0000259" key="4">
    <source>
        <dbReference type="Pfam" id="PF20148"/>
    </source>
</evidence>
<keyword evidence="7" id="KW-1185">Reference proteome</keyword>
<dbReference type="PANTHER" id="PTHR32305:SF15">
    <property type="entry name" value="PROTEIN RHSA-RELATED"/>
    <property type="match status" value="1"/>
</dbReference>
<dbReference type="Pfam" id="PF25023">
    <property type="entry name" value="TEN_YD-shell"/>
    <property type="match status" value="1"/>
</dbReference>
<gene>
    <name evidence="6" type="ORF">HNQ99_002909</name>
</gene>
<dbReference type="InterPro" id="IPR002931">
    <property type="entry name" value="Transglutaminase-like"/>
</dbReference>
<dbReference type="InterPro" id="IPR056823">
    <property type="entry name" value="TEN-like_YD-shell"/>
</dbReference>
<dbReference type="InterPro" id="IPR045351">
    <property type="entry name" value="DUF6531"/>
</dbReference>
<proteinExistence type="predicted"/>
<accession>A0A840HX76</accession>
<dbReference type="InterPro" id="IPR022385">
    <property type="entry name" value="Rhs_assc_core"/>
</dbReference>
<keyword evidence="1" id="KW-0677">Repeat</keyword>
<evidence type="ECO:0000313" key="7">
    <source>
        <dbReference type="Proteomes" id="UP000575068"/>
    </source>
</evidence>
<dbReference type="Proteomes" id="UP000575068">
    <property type="component" value="Unassembled WGS sequence"/>
</dbReference>
<evidence type="ECO:0000259" key="3">
    <source>
        <dbReference type="Pfam" id="PF01841"/>
    </source>
</evidence>
<dbReference type="EMBL" id="JACHOV010000012">
    <property type="protein sequence ID" value="MBB4642573.1"/>
    <property type="molecule type" value="Genomic_DNA"/>
</dbReference>
<sequence>MVEAMSTLSTGQATVQSPLSITDLARSLKNDPDLIYQFVRENIAFVPIHGVQKGAVGALIDGAGTPFDQADLMIQLLRASGYTANYMLGEVYLTPAQFQSWYGVNVSSACSTWKVPAAGRIPLFNYWSQSYCDAPMEAMRLTHMWVKVNIGGTWYVFDPSFKSHTAVAGLSAATLASAMGYNSTTFLTNARSGATITTDYAQNINRTNIRNNLATYATNLANYLKANTPSARLDDVIGGRKIDPVSGTLRQTTLPYQWSDSTPQEMVSIPDSYRVSLRLEYQGIDQTFFSDQIAGKRLTITYTSANIPELRLDGALVASGAAPALNSWTNVTLTTNHQAYSDTGANIIIQPALFAAPDRNYAIANAWGPTGKGSIELHRRRLIAAKAAGNADTSEPIRGQVSALIAANWTAEITRMSDIHAQLAGSVPLIHQNLGIAGQNGSPFVDLGGNVWDNILKSYDSTNEYKRFVSNTILQSGHFSILEGQNIQEVTGVSGISTTKLIDMAVTNGHKIYDAKSANYNSVVRPNLKSYQSGIVSVIDTDVANGWRLIVPEYGNLTENQYTGVGFHGEKDNSGSFFLYEFINGTLSGGVGGTSGTPSGDTVIDSVEQPPIPDYQANAGPIDAFRGNYRYSNTDISLGQSGMPGDLAFVRQYSSGSGHKDGALGLGWTHNFAASAKKGSDAFEGMGDDSGIDAAAAITELFVTNDILSNPSVTTIPLDRQVIARVAQRWFGDQLIDNVVSVNTGASGQLFVKLPDGTYNGSQGNPSRLTLTAGLYSLETGDGTKANFGTDGNITSIAEPRGLTTSFSYTSGKLSSVSKNAGRTLTFGYTGNRITSITDGTGRSIGFTYDGTGNLTQFRNPLNNQFTYSYSQPGQLYQMFLPTAPGTAYLTNSYDADSRLKSQTDAAGQAWNFYASGTRFETRDPLGNANVTYLDEFGNQTRQIDPRGFVTTYEYDGHNRLTRMIAPELNESRYTYDSRHNVTQTRLIAKPGSGLADIVTSAAFPTSCGANFKTCNQPTWTRDAKGNQTDYAYNATTGLITTITAPAPTTGGTRPQTRYSYGATGGVTLLTGVSACRTTASCTGGADEVKTTIVNNTNLLPTSITVAAGDNSLSATTAFTYDTVGNRLTVDGPLSGTADTTRTRYDAARQVVGAIGPDPDGAGARLMKAQRITYNADGRVTLSEAGTVTAQTDAAWTAFSSQQQMAVTYDAVGRAVKQEVKSGGTTYALTQTSYDTASRVNCVATRMDPAQWAGQSDACSPQTTGPNGPDRITRYFYDAASNMTQFRLGVGTADESIEELNTWSNNGLLASVRDGENNRTTYVYDGFDRLSRTRYSIATQGANSSSTTDYDEQTYDANSNVTQRRLRDGKLIGFAYDNLNRVTTKTLPSPEFPVNYTYDLLGRTLTASRPGDSTTQTFIYDALGRMTSENQPYGSMSWQYDLAGRRTRATWNDGFYVTYDYDVAGNVTAIRENGAASGIGVLATYAYDNLGRRTSITRGNTAATSYSYDAVSRLTSLAQNLTGTANDITIGSMSYNPASQIKSQQRSNDSYAWNGHYNVNRNYTVNGLNQMTASGSVALGYDGRGNLITSGTTSYTYTAENRLATATGSISANYDALGRLKDYISSGTTRFVYDGSHMASEVSTGGAILRRYVWGPGSDEVLVWYEGSSTTDRRWMHADERGSIIALTDSTGAMTAINRYDEFGIPGSANIGRFQYTGQAWLSGLGMYYYKARLYSPTLGRFMQTDPIGYEDGINWYNYVGSDPVNMVDPTGLGGAGSFIGYGSNGSAGYYGYGSCQLCNATSSASPGGIVVTGNRTSNWNFNPWTPSFRIPMRPPSIIINLPSSSPSSQYKPNDSANVVKASQSQQKDKPNPCQSLGNRIGNALENAGKGVSYSGLTIAGIGAFAGPEGAVPGLFITEVGGVLSTLGQVSQDVAFGRPFGEIATRAAVNAFGARAVNNVVPRSVRSGIGDAIFGQVIGEVASATNASLDPDRCPK</sequence>
<dbReference type="NCBIfam" id="TIGR01643">
    <property type="entry name" value="YD_repeat_2x"/>
    <property type="match status" value="3"/>
</dbReference>
<feature type="domain" description="Teneurin-like YD-shell" evidence="5">
    <location>
        <begin position="834"/>
        <end position="1181"/>
    </location>
</feature>
<dbReference type="Gene3D" id="3.10.620.30">
    <property type="match status" value="1"/>
</dbReference>
<evidence type="ECO:0000259" key="5">
    <source>
        <dbReference type="Pfam" id="PF25023"/>
    </source>
</evidence>
<dbReference type="InterPro" id="IPR006530">
    <property type="entry name" value="YD"/>
</dbReference>
<feature type="domain" description="Transglutaminase-like" evidence="3">
    <location>
        <begin position="32"/>
        <end position="159"/>
    </location>
</feature>
<dbReference type="Gene3D" id="2.180.10.10">
    <property type="entry name" value="RHS repeat-associated core"/>
    <property type="match status" value="4"/>
</dbReference>
<evidence type="ECO:0000313" key="6">
    <source>
        <dbReference type="EMBL" id="MBB4642573.1"/>
    </source>
</evidence>
<name>A0A840HX76_9SPHN</name>
<evidence type="ECO:0000256" key="2">
    <source>
        <dbReference type="SAM" id="MobiDB-lite"/>
    </source>
</evidence>
<comment type="caution">
    <text evidence="6">The sequence shown here is derived from an EMBL/GenBank/DDBJ whole genome shotgun (WGS) entry which is preliminary data.</text>
</comment>
<dbReference type="InterPro" id="IPR038765">
    <property type="entry name" value="Papain-like_cys_pep_sf"/>
</dbReference>
<evidence type="ECO:0000256" key="1">
    <source>
        <dbReference type="ARBA" id="ARBA00022737"/>
    </source>
</evidence>
<feature type="region of interest" description="Disordered" evidence="2">
    <location>
        <begin position="1842"/>
        <end position="1880"/>
    </location>
</feature>
<dbReference type="InterPro" id="IPR050708">
    <property type="entry name" value="T6SS_VgrG/RHS"/>
</dbReference>
<dbReference type="Pfam" id="PF01841">
    <property type="entry name" value="Transglut_core"/>
    <property type="match status" value="1"/>
</dbReference>
<dbReference type="SUPFAM" id="SSF54001">
    <property type="entry name" value="Cysteine proteinases"/>
    <property type="match status" value="1"/>
</dbReference>
<organism evidence="6 7">
    <name type="scientific">Rhizorhapis suberifaciens</name>
    <name type="common">corky root of lettuce</name>
    <dbReference type="NCBI Taxonomy" id="13656"/>
    <lineage>
        <taxon>Bacteria</taxon>
        <taxon>Pseudomonadati</taxon>
        <taxon>Pseudomonadota</taxon>
        <taxon>Alphaproteobacteria</taxon>
        <taxon>Sphingomonadales</taxon>
        <taxon>Sphingomonadaceae</taxon>
        <taxon>Rhizorhapis</taxon>
    </lineage>
</organism>
<feature type="domain" description="DUF6531" evidence="4">
    <location>
        <begin position="620"/>
        <end position="676"/>
    </location>
</feature>
<dbReference type="PANTHER" id="PTHR32305">
    <property type="match status" value="1"/>
</dbReference>